<feature type="compositionally biased region" description="Polar residues" evidence="2">
    <location>
        <begin position="723"/>
        <end position="732"/>
    </location>
</feature>
<dbReference type="GO" id="GO:0000271">
    <property type="term" value="P:polysaccharide biosynthetic process"/>
    <property type="evidence" value="ECO:0007669"/>
    <property type="project" value="TreeGrafter"/>
</dbReference>
<feature type="transmembrane region" description="Helical" evidence="3">
    <location>
        <begin position="948"/>
        <end position="972"/>
    </location>
</feature>
<feature type="transmembrane region" description="Helical" evidence="3">
    <location>
        <begin position="865"/>
        <end position="886"/>
    </location>
</feature>
<proteinExistence type="predicted"/>
<feature type="coiled-coil region" evidence="1">
    <location>
        <begin position="1562"/>
        <end position="1589"/>
    </location>
</feature>
<dbReference type="GO" id="GO:0016020">
    <property type="term" value="C:membrane"/>
    <property type="evidence" value="ECO:0007669"/>
    <property type="project" value="TreeGrafter"/>
</dbReference>
<feature type="transmembrane region" description="Helical" evidence="3">
    <location>
        <begin position="1161"/>
        <end position="1181"/>
    </location>
</feature>
<keyword evidence="3" id="KW-0812">Transmembrane</keyword>
<evidence type="ECO:0000313" key="4">
    <source>
        <dbReference type="EMBL" id="KAK3253314.1"/>
    </source>
</evidence>
<feature type="transmembrane region" description="Helical" evidence="3">
    <location>
        <begin position="1071"/>
        <end position="1089"/>
    </location>
</feature>
<keyword evidence="5" id="KW-1185">Reference proteome</keyword>
<dbReference type="PANTHER" id="PTHR23028:SF53">
    <property type="entry name" value="ACYL_TRANSF_3 DOMAIN-CONTAINING PROTEIN"/>
    <property type="match status" value="1"/>
</dbReference>
<evidence type="ECO:0000256" key="1">
    <source>
        <dbReference type="SAM" id="Coils"/>
    </source>
</evidence>
<dbReference type="PANTHER" id="PTHR23028">
    <property type="entry name" value="ACETYLTRANSFERASE"/>
    <property type="match status" value="1"/>
</dbReference>
<feature type="transmembrane region" description="Helical" evidence="3">
    <location>
        <begin position="1132"/>
        <end position="1149"/>
    </location>
</feature>
<keyword evidence="3" id="KW-0472">Membrane</keyword>
<dbReference type="EMBL" id="LGRX02024864">
    <property type="protein sequence ID" value="KAK3253314.1"/>
    <property type="molecule type" value="Genomic_DNA"/>
</dbReference>
<protein>
    <submittedName>
        <fullName evidence="4">Uncharacterized protein</fullName>
    </submittedName>
</protein>
<dbReference type="InterPro" id="IPR050879">
    <property type="entry name" value="Acyltransferase_3"/>
</dbReference>
<keyword evidence="1" id="KW-0175">Coiled coil</keyword>
<sequence length="1643" mass="176899">MVTTMAASESMFSAAFTDAYGDPAIEDMAVVYKALVMGCNESLVDQTYGDRGGGSAGFAELIGVACGGECHAGAARWGGVRSGDAAVTDARECAALCGQVEGCAVWTLNATEGECYLRRASWLAPALAASPNQTTGARNCDTPWLTFPVGLRLAGKVPHQEPCLAVGKDYGGDGACEQMEVGGDAPACGGFTWVALADAAELCILRGVATTGCAAVFADRPEAVAGLGGACVVASPAEEAMRSAGIDASEVAWFSECDTPRCTAALSDGEFLGTYSFKPAEGCHYDVLTPTEMRQCMGDRWQLISGGSNAILLANAWANNIEPGLLDIEDDGIRTAETDLLDIVWDSRGSNLHTVHLRWDQMMSGWGESDWQAESFQSGAVSAEMRRALLAQLAAAPAAPGGFRLTLLVGQYFQNSRTLLEAAHDPSVGAWGGARKGFFAQIMIWYFVCGVWRLDFCNNQDLENGSPSATLSTYMSDLDDFLEAAAPLCAGDSSLGCVLAPHVYESDGDSRMITYVRQLETRVEALHASNSSLVDAVQFLNVYQMTSLAPSEVVDSHWMQPLTLWVVFILHNLARYDCPAVLSGGEAVAAGCPEAVAFGDSCLGSTINAGCEGCSCDNEEDDWECGNARQCTYEALSLADADASAAYGCDQTLTFGALPSPSDSSADTDSTESWSRLWRGEEWEGWLLAIAAWLPLLLATAWRRYDGGRPEASMPSSKVELTANDTGSTSVPSHPMPLVWAQADAPTDPENAVTADSITVPKCAATESPVERMSKDPEQGAHGVVECTEARKAERLEGLGCARLIASTHIVCGHLYAKGALADVYLFGWGFTWVPWFFMLSGYVLTHARLGSSKPEATDPPLVFLWKRTATIFPMYAFGVFLALLVKIADSKSLPDTWILALQSVLLQSWVPQATENALQTHCWFLSSMLLYWATFGRVYPLVRRADLPATCGALLALACLPWLTLVVPALADEPLNWYTAHQFGDTGSSTDLGVVVLKFHPVCYMHVFLFGMLLARLRALLLLPPEPGPQTTIVAALRPVCGHGAVVGYTGLLLVFFVKAIRPAAHKLSSRLSILMPLQGLLLLGLSSETDPVSLVFQRLPALLGEVSYAQYVLQFVVYDVWMTRPIETPAFFLFLLGVSVLAYYLVQRPGQSLWMEHQRFTPAAPVTLLIALMIAAATYDPGSSSSAPCDDPYVGYSFNEYRVVDVCLNLTAPRRAANGDALAVINPSLAVRDQRLVLAARGHAIATSQTEGMWNGRTVTEHTTVWTSDVLIGSNAYDAAGWAGWDVAAWGLDVPLEAAPVVVSVATSTGHEWGYPGPELCEPEPSYIAANNTLLRGPKVTGAEDPKLLNLAHGMGLIFTSLPPVALAPNGAECHQSKYAVKQMYMTKDVDALLQQDDRAGVRIACGSLERDEKNWIGFVWEEQMMYVYSIAPHRILHVRAADGLCVAAYESSYPPLMDLVTSNSKNRIHGSGTATKVETGDGAPYYVALMHTKSEEGLYTTMAYTFQASPPFAILRVSQALPLQNSAYAFASGLLLIEDKAVITYGVHDSISRALVMPFEALQSALGCTQDELAEKEERARQQRCEPCSTGIFLNCPLCNRCQAFGNVFNTSDACSQEQANLCTKYCSQCMLERDCYSNV</sequence>
<accession>A0AAE0F6G1</accession>
<reference evidence="4 5" key="1">
    <citation type="journal article" date="2015" name="Genome Biol. Evol.">
        <title>Comparative Genomics of a Bacterivorous Green Alga Reveals Evolutionary Causalities and Consequences of Phago-Mixotrophic Mode of Nutrition.</title>
        <authorList>
            <person name="Burns J.A."/>
            <person name="Paasch A."/>
            <person name="Narechania A."/>
            <person name="Kim E."/>
        </authorList>
    </citation>
    <scope>NUCLEOTIDE SEQUENCE [LARGE SCALE GENOMIC DNA]</scope>
    <source>
        <strain evidence="4 5">PLY_AMNH</strain>
    </source>
</reference>
<dbReference type="Gene3D" id="3.50.4.10">
    <property type="entry name" value="Hepatocyte Growth Factor"/>
    <property type="match status" value="1"/>
</dbReference>
<feature type="region of interest" description="Disordered" evidence="2">
    <location>
        <begin position="709"/>
        <end position="732"/>
    </location>
</feature>
<feature type="transmembrane region" description="Helical" evidence="3">
    <location>
        <begin position="824"/>
        <end position="845"/>
    </location>
</feature>
<evidence type="ECO:0000256" key="3">
    <source>
        <dbReference type="SAM" id="Phobius"/>
    </source>
</evidence>
<comment type="caution">
    <text evidence="4">The sequence shown here is derived from an EMBL/GenBank/DDBJ whole genome shotgun (WGS) entry which is preliminary data.</text>
</comment>
<organism evidence="4 5">
    <name type="scientific">Cymbomonas tetramitiformis</name>
    <dbReference type="NCBI Taxonomy" id="36881"/>
    <lineage>
        <taxon>Eukaryota</taxon>
        <taxon>Viridiplantae</taxon>
        <taxon>Chlorophyta</taxon>
        <taxon>Pyramimonadophyceae</taxon>
        <taxon>Pyramimonadales</taxon>
        <taxon>Pyramimonadaceae</taxon>
        <taxon>Cymbomonas</taxon>
    </lineage>
</organism>
<name>A0AAE0F6G1_9CHLO</name>
<evidence type="ECO:0000256" key="2">
    <source>
        <dbReference type="SAM" id="MobiDB-lite"/>
    </source>
</evidence>
<evidence type="ECO:0000313" key="5">
    <source>
        <dbReference type="Proteomes" id="UP001190700"/>
    </source>
</evidence>
<feature type="transmembrane region" description="Helical" evidence="3">
    <location>
        <begin position="1036"/>
        <end position="1059"/>
    </location>
</feature>
<keyword evidence="3" id="KW-1133">Transmembrane helix</keyword>
<gene>
    <name evidence="4" type="ORF">CYMTET_37437</name>
</gene>
<dbReference type="Proteomes" id="UP001190700">
    <property type="component" value="Unassembled WGS sequence"/>
</dbReference>